<dbReference type="Proteomes" id="UP000002852">
    <property type="component" value="Unassembled WGS sequence"/>
</dbReference>
<dbReference type="InParanoid" id="M3ZD58"/>
<evidence type="ECO:0000313" key="11">
    <source>
        <dbReference type="Ensembl" id="ENSXMAP00000000150.2"/>
    </source>
</evidence>
<feature type="compositionally biased region" description="Basic and acidic residues" evidence="9">
    <location>
        <begin position="129"/>
        <end position="139"/>
    </location>
</feature>
<reference evidence="11" key="3">
    <citation type="submission" date="2025-08" db="UniProtKB">
        <authorList>
            <consortium name="Ensembl"/>
        </authorList>
    </citation>
    <scope>IDENTIFICATION</scope>
    <source>
        <strain evidence="11">JP 163 A</strain>
    </source>
</reference>
<feature type="region of interest" description="Disordered" evidence="9">
    <location>
        <begin position="48"/>
        <end position="145"/>
    </location>
</feature>
<dbReference type="RefSeq" id="XP_023196175.1">
    <property type="nucleotide sequence ID" value="XM_023340407.1"/>
</dbReference>
<dbReference type="PANTHER" id="PTHR13466:SF4">
    <property type="entry name" value="SMP-LTD DOMAIN-CONTAINING PROTEIN"/>
    <property type="match status" value="1"/>
</dbReference>
<name>M3ZD58_XIPMA</name>
<dbReference type="KEGG" id="xma:102224785"/>
<feature type="region of interest" description="Disordered" evidence="9">
    <location>
        <begin position="327"/>
        <end position="346"/>
    </location>
</feature>
<dbReference type="InterPro" id="IPR031468">
    <property type="entry name" value="SMP_LBD"/>
</dbReference>
<dbReference type="PROSITE" id="PS51847">
    <property type="entry name" value="SMP"/>
    <property type="match status" value="1"/>
</dbReference>
<feature type="compositionally biased region" description="Low complexity" evidence="9">
    <location>
        <begin position="586"/>
        <end position="605"/>
    </location>
</feature>
<dbReference type="Ensembl" id="ENSXMAT00000000150.2">
    <property type="protein sequence ID" value="ENSXMAP00000000150.2"/>
    <property type="gene ID" value="ENSXMAG00000000148.2"/>
</dbReference>
<dbReference type="AlphaFoldDB" id="M3ZD58"/>
<feature type="compositionally biased region" description="Low complexity" evidence="9">
    <location>
        <begin position="90"/>
        <end position="111"/>
    </location>
</feature>
<evidence type="ECO:0000256" key="1">
    <source>
        <dbReference type="ARBA" id="ARBA00004586"/>
    </source>
</evidence>
<feature type="region of interest" description="Disordered" evidence="9">
    <location>
        <begin position="522"/>
        <end position="548"/>
    </location>
</feature>
<evidence type="ECO:0000256" key="6">
    <source>
        <dbReference type="ARBA" id="ARBA00023055"/>
    </source>
</evidence>
<keyword evidence="2" id="KW-0813">Transport</keyword>
<keyword evidence="6" id="KW-0445">Lipid transport</keyword>
<feature type="domain" description="SMP-LTD" evidence="10">
    <location>
        <begin position="698"/>
        <end position="984"/>
    </location>
</feature>
<protein>
    <submittedName>
        <fullName evidence="11">Testis expressed 2, like</fullName>
    </submittedName>
</protein>
<feature type="region of interest" description="Disordered" evidence="9">
    <location>
        <begin position="1"/>
        <end position="36"/>
    </location>
</feature>
<keyword evidence="3" id="KW-0812">Transmembrane</keyword>
<dbReference type="eggNOG" id="KOG2238">
    <property type="taxonomic scope" value="Eukaryota"/>
</dbReference>
<keyword evidence="12" id="KW-1185">Reference proteome</keyword>
<feature type="compositionally biased region" description="Basic and acidic residues" evidence="9">
    <location>
        <begin position="67"/>
        <end position="83"/>
    </location>
</feature>
<dbReference type="PANTHER" id="PTHR13466">
    <property type="entry name" value="TEX2 PROTEIN-RELATED"/>
    <property type="match status" value="1"/>
</dbReference>
<feature type="region of interest" description="Disordered" evidence="9">
    <location>
        <begin position="799"/>
        <end position="864"/>
    </location>
</feature>
<keyword evidence="4" id="KW-0256">Endoplasmic reticulum</keyword>
<accession>M3ZD58</accession>
<dbReference type="CTD" id="100004729"/>
<keyword evidence="7" id="KW-0446">Lipid-binding</keyword>
<evidence type="ECO:0000259" key="10">
    <source>
        <dbReference type="PROSITE" id="PS51847"/>
    </source>
</evidence>
<dbReference type="OMA" id="SCMPQIT"/>
<dbReference type="OrthoDB" id="26740at2759"/>
<dbReference type="GO" id="GO:0006869">
    <property type="term" value="P:lipid transport"/>
    <property type="evidence" value="ECO:0007669"/>
    <property type="project" value="UniProtKB-KW"/>
</dbReference>
<evidence type="ECO:0000256" key="4">
    <source>
        <dbReference type="ARBA" id="ARBA00022824"/>
    </source>
</evidence>
<keyword evidence="5" id="KW-1133">Transmembrane helix</keyword>
<proteinExistence type="predicted"/>
<feature type="region of interest" description="Disordered" evidence="9">
    <location>
        <begin position="573"/>
        <end position="605"/>
    </location>
</feature>
<dbReference type="FunCoup" id="M3ZD58">
    <property type="interactions" value="98"/>
</dbReference>
<sequence>MADDGKNGEGGGRKDSGEGSRSFHDPHSLFPLGVTKRNQSRGIVIHLTGTEGEWDSLEDDELIFPLDHGEEKPLPAEDDRDLKSQNFHVPLSPSSPGSLGNCSAAPPSFLSPGPPSPSQRPLASLVKSRSTELEPKEGSTLRPKPLLSLVKSISTELSHSEPEVSQSRSDSRLNLHLWKQLTQTKPRTAPPSPSALSPSAEGLKGGFFKMELEDTKRKLSEAMHEPLSSMFSKIMGEDGAGSPKHQSRSTAAHQGRDGSVDTVLSESPVRTGRRADGDVLPVFDWPSVEGRPGARHRPCPVHHHREQELEICQDDDTMQVFAIEAPRRLPGSPAPNSSRSGPDPQPPLPRMSLLCVAVLSYGYFILPLGPYVSGLALGLALGFLLGLFLIRIGSSGSANVHRAALTRQAEARFPGGSSAESDVLQGWMNEIQDYDPEIFHPALTHSVFATLQGCGLRLDYPRCNIRRRATHDDPPQEVGFVKTRCFRLEKSKVFLLPAALARKRVWNPKYPICIQLGAEDDGTGSEQNLGSDPAQTSSTQPGAAPPALYLFGRTGREKEEWFRHLLLASAVRTGPSPGRWSTRPGAPSQSVPVPRSRGPSSAAAAAPASPVAMPASPAAMPASPAAMPASPAAPAAYYGPADPCSATRGLSALDYHSYMAHLLAAHEATPPCSPGASSAEASPTANTTCTCDQATPPGAGPASWVNALIGRIFWDFLREKQWADAVAHKIQKKLSRIRLPYFMNELTLTELDMGCSMPHIVAASRPEVNHRGLWVQLQLVYTGNLQMTLQTKFNLSKLGRESREETAQSGPEAGGPSCRPVLSVLADSDEESSSAASSDEEELLLSEPHCSAGEKGSVAPPEGGRTGRKILRFVDKIAKSKCFQRAAENEFIRRKFEDLSNTPLLLSVEVRELSGTLVVNIPAPPTDRIWYSFCVPPKLDLHVCPKLGQRELSFCHVSDWIEKKLQDEFQKVFVLPNMDDISVPLMHAGMDESLSSSWEDPADAHC</sequence>
<dbReference type="CDD" id="cd21675">
    <property type="entry name" value="SMP_TEX2"/>
    <property type="match status" value="1"/>
</dbReference>
<keyword evidence="8" id="KW-0472">Membrane</keyword>
<reference evidence="12" key="2">
    <citation type="journal article" date="2013" name="Nat. Genet.">
        <title>The genome of the platyfish, Xiphophorus maculatus, provides insights into evolutionary adaptation and several complex traits.</title>
        <authorList>
            <person name="Schartl M."/>
            <person name="Walter R.B."/>
            <person name="Shen Y."/>
            <person name="Garcia T."/>
            <person name="Catchen J."/>
            <person name="Amores A."/>
            <person name="Braasch I."/>
            <person name="Chalopin D."/>
            <person name="Volff J.N."/>
            <person name="Lesch K.P."/>
            <person name="Bisazza A."/>
            <person name="Minx P."/>
            <person name="Hillier L."/>
            <person name="Wilson R.K."/>
            <person name="Fuerstenberg S."/>
            <person name="Boore J."/>
            <person name="Searle S."/>
            <person name="Postlethwait J.H."/>
            <person name="Warren W.C."/>
        </authorList>
    </citation>
    <scope>NUCLEOTIDE SEQUENCE [LARGE SCALE GENOMIC DNA]</scope>
    <source>
        <strain evidence="12">JP 163 A</strain>
    </source>
</reference>
<evidence type="ECO:0000256" key="8">
    <source>
        <dbReference type="ARBA" id="ARBA00023136"/>
    </source>
</evidence>
<organism evidence="11 12">
    <name type="scientific">Xiphophorus maculatus</name>
    <name type="common">Southern platyfish</name>
    <name type="synonym">Platypoecilus maculatus</name>
    <dbReference type="NCBI Taxonomy" id="8083"/>
    <lineage>
        <taxon>Eukaryota</taxon>
        <taxon>Metazoa</taxon>
        <taxon>Chordata</taxon>
        <taxon>Craniata</taxon>
        <taxon>Vertebrata</taxon>
        <taxon>Euteleostomi</taxon>
        <taxon>Actinopterygii</taxon>
        <taxon>Neopterygii</taxon>
        <taxon>Teleostei</taxon>
        <taxon>Neoteleostei</taxon>
        <taxon>Acanthomorphata</taxon>
        <taxon>Ovalentaria</taxon>
        <taxon>Atherinomorphae</taxon>
        <taxon>Cyprinodontiformes</taxon>
        <taxon>Poeciliidae</taxon>
        <taxon>Poeciliinae</taxon>
        <taxon>Xiphophorus</taxon>
    </lineage>
</organism>
<evidence type="ECO:0000313" key="12">
    <source>
        <dbReference type="Proteomes" id="UP000002852"/>
    </source>
</evidence>
<dbReference type="GO" id="GO:0008289">
    <property type="term" value="F:lipid binding"/>
    <property type="evidence" value="ECO:0007669"/>
    <property type="project" value="UniProtKB-KW"/>
</dbReference>
<dbReference type="HOGENOM" id="CLU_008315_0_0_1"/>
<reference evidence="12" key="1">
    <citation type="submission" date="2012-01" db="EMBL/GenBank/DDBJ databases">
        <authorList>
            <person name="Walter R."/>
            <person name="Schartl M."/>
            <person name="Warren W."/>
        </authorList>
    </citation>
    <scope>NUCLEOTIDE SEQUENCE [LARGE SCALE GENOMIC DNA]</scope>
    <source>
        <strain evidence="12">JP 163 A</strain>
    </source>
</reference>
<evidence type="ECO:0000256" key="5">
    <source>
        <dbReference type="ARBA" id="ARBA00022989"/>
    </source>
</evidence>
<evidence type="ECO:0000256" key="7">
    <source>
        <dbReference type="ARBA" id="ARBA00023121"/>
    </source>
</evidence>
<evidence type="ECO:0000256" key="3">
    <source>
        <dbReference type="ARBA" id="ARBA00022692"/>
    </source>
</evidence>
<comment type="subcellular location">
    <subcellularLocation>
        <location evidence="1">Endoplasmic reticulum membrane</location>
    </subcellularLocation>
</comment>
<feature type="region of interest" description="Disordered" evidence="9">
    <location>
        <begin position="182"/>
        <end position="202"/>
    </location>
</feature>
<dbReference type="GeneTree" id="ENSGT00940000164352"/>
<evidence type="ECO:0000256" key="9">
    <source>
        <dbReference type="SAM" id="MobiDB-lite"/>
    </source>
</evidence>
<feature type="compositionally biased region" description="Basic and acidic residues" evidence="9">
    <location>
        <begin position="1"/>
        <end position="27"/>
    </location>
</feature>
<feature type="compositionally biased region" description="Acidic residues" evidence="9">
    <location>
        <begin position="827"/>
        <end position="844"/>
    </location>
</feature>
<dbReference type="GO" id="GO:0005789">
    <property type="term" value="C:endoplasmic reticulum membrane"/>
    <property type="evidence" value="ECO:0007669"/>
    <property type="project" value="UniProtKB-SubCell"/>
</dbReference>
<dbReference type="GeneID" id="102224785"/>
<feature type="compositionally biased region" description="Polar residues" evidence="9">
    <location>
        <begin position="524"/>
        <end position="541"/>
    </location>
</feature>
<reference evidence="11" key="4">
    <citation type="submission" date="2025-09" db="UniProtKB">
        <authorList>
            <consortium name="Ensembl"/>
        </authorList>
    </citation>
    <scope>IDENTIFICATION</scope>
    <source>
        <strain evidence="11">JP 163 A</strain>
    </source>
</reference>
<evidence type="ECO:0000256" key="2">
    <source>
        <dbReference type="ARBA" id="ARBA00022448"/>
    </source>
</evidence>
<feature type="compositionally biased region" description="Acidic residues" evidence="9">
    <location>
        <begin position="52"/>
        <end position="62"/>
    </location>
</feature>
<feature type="region of interest" description="Disordered" evidence="9">
    <location>
        <begin position="235"/>
        <end position="275"/>
    </location>
</feature>